<dbReference type="EMBL" id="PDSK01000171">
    <property type="protein sequence ID" value="PIE31192.1"/>
    <property type="molecule type" value="Genomic_DNA"/>
</dbReference>
<dbReference type="Pfam" id="PF01235">
    <property type="entry name" value="Na_Ala_symp"/>
    <property type="match status" value="1"/>
</dbReference>
<feature type="transmembrane region" description="Helical" evidence="8">
    <location>
        <begin position="50"/>
        <end position="74"/>
    </location>
</feature>
<evidence type="ECO:0000313" key="9">
    <source>
        <dbReference type="EMBL" id="PIE31192.1"/>
    </source>
</evidence>
<comment type="caution">
    <text evidence="8">Lacks conserved residue(s) required for the propagation of feature annotation.</text>
</comment>
<dbReference type="GO" id="GO:0005283">
    <property type="term" value="F:amino acid:sodium symporter activity"/>
    <property type="evidence" value="ECO:0007669"/>
    <property type="project" value="InterPro"/>
</dbReference>
<evidence type="ECO:0000256" key="7">
    <source>
        <dbReference type="ARBA" id="ARBA00023136"/>
    </source>
</evidence>
<dbReference type="PANTHER" id="PTHR30330">
    <property type="entry name" value="AGSS FAMILY TRANSPORTER, SODIUM-ALANINE"/>
    <property type="match status" value="1"/>
</dbReference>
<keyword evidence="3 8" id="KW-0813">Transport</keyword>
<gene>
    <name evidence="9" type="ORF">CSA56_19080</name>
</gene>
<evidence type="ECO:0000256" key="5">
    <source>
        <dbReference type="ARBA" id="ARBA00022692"/>
    </source>
</evidence>
<accession>A0A2G6K874</accession>
<keyword evidence="7 8" id="KW-0472">Membrane</keyword>
<evidence type="ECO:0000256" key="2">
    <source>
        <dbReference type="ARBA" id="ARBA00009261"/>
    </source>
</evidence>
<keyword evidence="8" id="KW-0769">Symport</keyword>
<protein>
    <submittedName>
        <fullName evidence="9">Sodium:alanine symporter family protein</fullName>
    </submittedName>
</protein>
<feature type="non-terminal residue" evidence="9">
    <location>
        <position position="1"/>
    </location>
</feature>
<evidence type="ECO:0000256" key="1">
    <source>
        <dbReference type="ARBA" id="ARBA00004651"/>
    </source>
</evidence>
<feature type="transmembrane region" description="Helical" evidence="8">
    <location>
        <begin position="187"/>
        <end position="207"/>
    </location>
</feature>
<feature type="transmembrane region" description="Helical" evidence="8">
    <location>
        <begin position="143"/>
        <end position="167"/>
    </location>
</feature>
<dbReference type="PANTHER" id="PTHR30330:SF1">
    <property type="entry name" value="AMINO-ACID CARRIER PROTEIN ALST"/>
    <property type="match status" value="1"/>
</dbReference>
<feature type="transmembrane region" description="Helical" evidence="8">
    <location>
        <begin position="80"/>
        <end position="104"/>
    </location>
</feature>
<evidence type="ECO:0000256" key="3">
    <source>
        <dbReference type="ARBA" id="ARBA00022448"/>
    </source>
</evidence>
<reference evidence="9 10" key="1">
    <citation type="submission" date="2017-10" db="EMBL/GenBank/DDBJ databases">
        <title>Novel microbial diversity and functional potential in the marine mammal oral microbiome.</title>
        <authorList>
            <person name="Dudek N.K."/>
            <person name="Sun C.L."/>
            <person name="Burstein D."/>
            <person name="Kantor R.S."/>
            <person name="Aliaga Goltsman D.S."/>
            <person name="Bik E.M."/>
            <person name="Thomas B.C."/>
            <person name="Banfield J.F."/>
            <person name="Relman D.A."/>
        </authorList>
    </citation>
    <scope>NUCLEOTIDE SEQUENCE [LARGE SCALE GENOMIC DNA]</scope>
    <source>
        <strain evidence="9">DOLJORAL78_47_16</strain>
    </source>
</reference>
<keyword evidence="5 8" id="KW-0812">Transmembrane</keyword>
<sequence>VFNAVQANSISSALNNAYGFDKLYVGLAIAGVTALVVFGGIRNIARVAEIVVPIMAILYLLLAIVVLVMNITAVPHVLSLIFKSAFGLEQAAGGVTGGVVAAMLNGVKRGLFSNEAGMGSAPNIAAVATPTPHHPVSQGFVQALGVFIDTLLICTATALMILLSGLLEPGSGLTGIELTQQALSTHIGAAGMHFVAIAILFFAFTSIIGNYSYAENALTYLGAGNKFGFTVLRCALLAMVVWGAVQQVATVFNAADASMGLMATINLVAIVLLSGTVAKLTQDYFSQKKAGQSPTFHAEDYPELRGQIDADIWKR</sequence>
<feature type="transmembrane region" description="Helical" evidence="8">
    <location>
        <begin position="257"/>
        <end position="278"/>
    </location>
</feature>
<dbReference type="Proteomes" id="UP000230821">
    <property type="component" value="Unassembled WGS sequence"/>
</dbReference>
<comment type="similarity">
    <text evidence="2 8">Belongs to the alanine or glycine:cation symporter (AGCS) (TC 2.A.25) family.</text>
</comment>
<evidence type="ECO:0000256" key="8">
    <source>
        <dbReference type="RuleBase" id="RU363064"/>
    </source>
</evidence>
<dbReference type="NCBIfam" id="TIGR00835">
    <property type="entry name" value="agcS"/>
    <property type="match status" value="1"/>
</dbReference>
<dbReference type="AlphaFoldDB" id="A0A2G6K874"/>
<evidence type="ECO:0000256" key="4">
    <source>
        <dbReference type="ARBA" id="ARBA00022475"/>
    </source>
</evidence>
<dbReference type="PRINTS" id="PR00175">
    <property type="entry name" value="NAALASMPORT"/>
</dbReference>
<name>A0A2G6K874_9BACT</name>
<dbReference type="GO" id="GO:0005886">
    <property type="term" value="C:plasma membrane"/>
    <property type="evidence" value="ECO:0007669"/>
    <property type="project" value="UniProtKB-SubCell"/>
</dbReference>
<dbReference type="InterPro" id="IPR001463">
    <property type="entry name" value="Na/Ala_symport"/>
</dbReference>
<comment type="subcellular location">
    <subcellularLocation>
        <location evidence="1 8">Cell membrane</location>
        <topology evidence="1 8">Multi-pass membrane protein</topology>
    </subcellularLocation>
</comment>
<proteinExistence type="inferred from homology"/>
<feature type="transmembrane region" description="Helical" evidence="8">
    <location>
        <begin position="227"/>
        <end position="245"/>
    </location>
</feature>
<organism evidence="9 10">
    <name type="scientific">candidate division KSB3 bacterium</name>
    <dbReference type="NCBI Taxonomy" id="2044937"/>
    <lineage>
        <taxon>Bacteria</taxon>
        <taxon>candidate division KSB3</taxon>
    </lineage>
</organism>
<evidence type="ECO:0000313" key="10">
    <source>
        <dbReference type="Proteomes" id="UP000230821"/>
    </source>
</evidence>
<evidence type="ECO:0000256" key="6">
    <source>
        <dbReference type="ARBA" id="ARBA00022989"/>
    </source>
</evidence>
<keyword evidence="4 8" id="KW-1003">Cell membrane</keyword>
<comment type="caution">
    <text evidence="9">The sequence shown here is derived from an EMBL/GenBank/DDBJ whole genome shotgun (WGS) entry which is preliminary data.</text>
</comment>
<keyword evidence="6 8" id="KW-1133">Transmembrane helix</keyword>
<feature type="transmembrane region" description="Helical" evidence="8">
    <location>
        <begin position="23"/>
        <end position="41"/>
    </location>
</feature>